<feature type="region of interest" description="Disordered" evidence="1">
    <location>
        <begin position="111"/>
        <end position="166"/>
    </location>
</feature>
<protein>
    <submittedName>
        <fullName evidence="2">Uncharacterized protein</fullName>
    </submittedName>
</protein>
<sequence>MPVKCSVLGGQRPPNNGATRSSVPQQRKHSGFNRLRKPPAHPQGSEPAPGKVALGAQHTRGTGDPRTRIPPSPPRRECATGRAGPRLLKGGLAATRNSRPYLFLAEKPPLKPAVSRGAGKGDRLTLPRGRTAGRSPREAALRRALPTAGASSPSGRSTPRSRSFQQ</sequence>
<feature type="region of interest" description="Disordered" evidence="1">
    <location>
        <begin position="1"/>
        <end position="93"/>
    </location>
</feature>
<gene>
    <name evidence="2" type="ORF">MRATA1EN1_LOCUS16482</name>
</gene>
<keyword evidence="3" id="KW-1185">Reference proteome</keyword>
<feature type="compositionally biased region" description="Low complexity" evidence="1">
    <location>
        <begin position="146"/>
        <end position="166"/>
    </location>
</feature>
<organism evidence="2 3">
    <name type="scientific">Rangifer tarandus platyrhynchus</name>
    <name type="common">Svalbard reindeer</name>
    <dbReference type="NCBI Taxonomy" id="3082113"/>
    <lineage>
        <taxon>Eukaryota</taxon>
        <taxon>Metazoa</taxon>
        <taxon>Chordata</taxon>
        <taxon>Craniata</taxon>
        <taxon>Vertebrata</taxon>
        <taxon>Euteleostomi</taxon>
        <taxon>Mammalia</taxon>
        <taxon>Eutheria</taxon>
        <taxon>Laurasiatheria</taxon>
        <taxon>Artiodactyla</taxon>
        <taxon>Ruminantia</taxon>
        <taxon>Pecora</taxon>
        <taxon>Cervidae</taxon>
        <taxon>Odocoileinae</taxon>
        <taxon>Rangifer</taxon>
    </lineage>
</organism>
<reference evidence="2" key="1">
    <citation type="submission" date="2023-04" db="EMBL/GenBank/DDBJ databases">
        <authorList>
            <consortium name="ELIXIR-Norway"/>
        </authorList>
    </citation>
    <scope>NUCLEOTIDE SEQUENCE [LARGE SCALE GENOMIC DNA]</scope>
</reference>
<dbReference type="EMBL" id="OX459963">
    <property type="protein sequence ID" value="CAI9167520.1"/>
    <property type="molecule type" value="Genomic_DNA"/>
</dbReference>
<dbReference type="Proteomes" id="UP001176941">
    <property type="component" value="Chromosome 27"/>
</dbReference>
<accession>A0ABN8Z0Z0</accession>
<evidence type="ECO:0000313" key="2">
    <source>
        <dbReference type="EMBL" id="CAI9167520.1"/>
    </source>
</evidence>
<name>A0ABN8Z0Z0_RANTA</name>
<evidence type="ECO:0000256" key="1">
    <source>
        <dbReference type="SAM" id="MobiDB-lite"/>
    </source>
</evidence>
<feature type="compositionally biased region" description="Polar residues" evidence="1">
    <location>
        <begin position="13"/>
        <end position="25"/>
    </location>
</feature>
<proteinExistence type="predicted"/>
<feature type="compositionally biased region" description="Basic residues" evidence="1">
    <location>
        <begin position="26"/>
        <end position="39"/>
    </location>
</feature>
<evidence type="ECO:0000313" key="3">
    <source>
        <dbReference type="Proteomes" id="UP001176941"/>
    </source>
</evidence>